<evidence type="ECO:0000313" key="3">
    <source>
        <dbReference type="EMBL" id="PHU34047.1"/>
    </source>
</evidence>
<proteinExistence type="predicted"/>
<organism evidence="3 4">
    <name type="scientific">Pseudobutyrivibrio ruminis</name>
    <dbReference type="NCBI Taxonomy" id="46206"/>
    <lineage>
        <taxon>Bacteria</taxon>
        <taxon>Bacillati</taxon>
        <taxon>Bacillota</taxon>
        <taxon>Clostridia</taxon>
        <taxon>Lachnospirales</taxon>
        <taxon>Lachnospiraceae</taxon>
        <taxon>Pseudobutyrivibrio</taxon>
    </lineage>
</organism>
<name>A0A2G3DSN3_9FIRM</name>
<dbReference type="GO" id="GO:0070967">
    <property type="term" value="F:coenzyme F420 binding"/>
    <property type="evidence" value="ECO:0007669"/>
    <property type="project" value="TreeGrafter"/>
</dbReference>
<keyword evidence="1" id="KW-0560">Oxidoreductase</keyword>
<dbReference type="Gene3D" id="2.30.110.10">
    <property type="entry name" value="Electron Transport, Fmn-binding Protein, Chain A"/>
    <property type="match status" value="1"/>
</dbReference>
<dbReference type="InterPro" id="IPR052019">
    <property type="entry name" value="F420H2_bilvrd_red/Heme_oxyg"/>
</dbReference>
<comment type="caution">
    <text evidence="3">The sequence shown here is derived from an EMBL/GenBank/DDBJ whole genome shotgun (WGS) entry which is preliminary data.</text>
</comment>
<dbReference type="RefSeq" id="WP_099392602.1">
    <property type="nucleotide sequence ID" value="NZ_PDYF01000042.1"/>
</dbReference>
<dbReference type="PANTHER" id="PTHR35176:SF6">
    <property type="entry name" value="HEME OXYGENASE HI_0854-RELATED"/>
    <property type="match status" value="1"/>
</dbReference>
<dbReference type="Proteomes" id="UP000225889">
    <property type="component" value="Unassembled WGS sequence"/>
</dbReference>
<evidence type="ECO:0000313" key="4">
    <source>
        <dbReference type="Proteomes" id="UP000225889"/>
    </source>
</evidence>
<dbReference type="SUPFAM" id="SSF50475">
    <property type="entry name" value="FMN-binding split barrel"/>
    <property type="match status" value="1"/>
</dbReference>
<evidence type="ECO:0000259" key="2">
    <source>
        <dbReference type="Pfam" id="PF01243"/>
    </source>
</evidence>
<evidence type="ECO:0000256" key="1">
    <source>
        <dbReference type="ARBA" id="ARBA00023002"/>
    </source>
</evidence>
<dbReference type="AlphaFoldDB" id="A0A2G3DSN3"/>
<dbReference type="PANTHER" id="PTHR35176">
    <property type="entry name" value="HEME OXYGENASE HI_0854-RELATED"/>
    <property type="match status" value="1"/>
</dbReference>
<dbReference type="InterPro" id="IPR011576">
    <property type="entry name" value="Pyridox_Oxase_N"/>
</dbReference>
<dbReference type="Pfam" id="PF01243">
    <property type="entry name" value="PNPOx_N"/>
    <property type="match status" value="1"/>
</dbReference>
<reference evidence="3 4" key="2">
    <citation type="submission" date="2017-10" db="EMBL/GenBank/DDBJ databases">
        <authorList>
            <person name="Banno H."/>
            <person name="Chua N.-H."/>
        </authorList>
    </citation>
    <scope>NUCLEOTIDE SEQUENCE [LARGE SCALE GENOMIC DNA]</scope>
    <source>
        <strain evidence="3 4">JK626</strain>
    </source>
</reference>
<accession>A0A2G3DSN3</accession>
<protein>
    <submittedName>
        <fullName evidence="3">Pyridoxamine 5'-phosphate oxidase</fullName>
    </submittedName>
</protein>
<reference evidence="3 4" key="1">
    <citation type="submission" date="2017-10" db="EMBL/GenBank/DDBJ databases">
        <title>Resolving the taxonomy of Roseburia spp., Eubacterium rectale and Agathobacter spp. through phylogenomic analysis.</title>
        <authorList>
            <person name="Sheridan P.O."/>
            <person name="Walker A.W."/>
            <person name="Duncan S.H."/>
            <person name="Scott K.P."/>
            <person name="Toole P.W.O."/>
            <person name="Luis P."/>
            <person name="Flint H.J."/>
        </authorList>
    </citation>
    <scope>NUCLEOTIDE SEQUENCE [LARGE SCALE GENOMIC DNA]</scope>
    <source>
        <strain evidence="3 4">JK626</strain>
    </source>
</reference>
<dbReference type="GO" id="GO:0016627">
    <property type="term" value="F:oxidoreductase activity, acting on the CH-CH group of donors"/>
    <property type="evidence" value="ECO:0007669"/>
    <property type="project" value="TreeGrafter"/>
</dbReference>
<dbReference type="GO" id="GO:0005829">
    <property type="term" value="C:cytosol"/>
    <property type="evidence" value="ECO:0007669"/>
    <property type="project" value="TreeGrafter"/>
</dbReference>
<gene>
    <name evidence="3" type="ORF">CSX01_12230</name>
</gene>
<dbReference type="EMBL" id="PDYF01000042">
    <property type="protein sequence ID" value="PHU34047.1"/>
    <property type="molecule type" value="Genomic_DNA"/>
</dbReference>
<dbReference type="InterPro" id="IPR012349">
    <property type="entry name" value="Split_barrel_FMN-bd"/>
</dbReference>
<feature type="domain" description="Pyridoxamine 5'-phosphate oxidase N-terminal" evidence="2">
    <location>
        <begin position="6"/>
        <end position="104"/>
    </location>
</feature>
<sequence>MGLTLKEYQNYLYDNKSLVLATVTEDTTPNLRHIGGYSIDGTDVVFQTSKGTDKTVDIKNNSSVAAVFQHEGQQSLKNITVYGKANELSGDEVEKAVELIKERRPQLNYNSEINVIYKIHVERIKKLDFSSEEKQVEIKAEDLV</sequence>